<evidence type="ECO:0000313" key="2">
    <source>
        <dbReference type="Proteomes" id="UP000555103"/>
    </source>
</evidence>
<accession>A0A840CIS2</accession>
<name>A0A840CIS2_9BACT</name>
<comment type="caution">
    <text evidence="1">The sequence shown here is derived from an EMBL/GenBank/DDBJ whole genome shotgun (WGS) entry which is preliminary data.</text>
</comment>
<reference evidence="1 2" key="1">
    <citation type="submission" date="2020-08" db="EMBL/GenBank/DDBJ databases">
        <title>Genomic Encyclopedia of Type Strains, Phase IV (KMG-IV): sequencing the most valuable type-strain genomes for metagenomic binning, comparative biology and taxonomic classification.</title>
        <authorList>
            <person name="Goeker M."/>
        </authorList>
    </citation>
    <scope>NUCLEOTIDE SEQUENCE [LARGE SCALE GENOMIC DNA]</scope>
    <source>
        <strain evidence="1 2">DSM 104969</strain>
    </source>
</reference>
<organism evidence="1 2">
    <name type="scientific">Dysgonomonas hofstadii</name>
    <dbReference type="NCBI Taxonomy" id="637886"/>
    <lineage>
        <taxon>Bacteria</taxon>
        <taxon>Pseudomonadati</taxon>
        <taxon>Bacteroidota</taxon>
        <taxon>Bacteroidia</taxon>
        <taxon>Bacteroidales</taxon>
        <taxon>Dysgonomonadaceae</taxon>
        <taxon>Dysgonomonas</taxon>
    </lineage>
</organism>
<dbReference type="EMBL" id="JACIEP010000005">
    <property type="protein sequence ID" value="MBB4035860.1"/>
    <property type="molecule type" value="Genomic_DNA"/>
</dbReference>
<dbReference type="Pfam" id="PF11777">
    <property type="entry name" value="DUF3316"/>
    <property type="match status" value="1"/>
</dbReference>
<dbReference type="AlphaFoldDB" id="A0A840CIS2"/>
<dbReference type="InterPro" id="IPR016879">
    <property type="entry name" value="UCP028299"/>
</dbReference>
<evidence type="ECO:0008006" key="3">
    <source>
        <dbReference type="Google" id="ProtNLM"/>
    </source>
</evidence>
<evidence type="ECO:0000313" key="1">
    <source>
        <dbReference type="EMBL" id="MBB4035860.1"/>
    </source>
</evidence>
<keyword evidence="2" id="KW-1185">Reference proteome</keyword>
<gene>
    <name evidence="1" type="ORF">GGR21_001755</name>
</gene>
<protein>
    <recommendedName>
        <fullName evidence="3">DUF3316 domain-containing protein</fullName>
    </recommendedName>
</protein>
<dbReference type="Proteomes" id="UP000555103">
    <property type="component" value="Unassembled WGS sequence"/>
</dbReference>
<sequence length="315" mass="36380">MEIRRIAKSSKYLFLFIGLFVLNGILAQNISEKEYSLDSVLIQGDVVLQKRTIIIDDSSLAIPIPEPPLTTNNTFSAAAGFANMYDTYLSPLEYKGVNIRLMYEQLRRTTWFNYRFYKQQVFEIDFAKGDNPAKNASEYWGLVSYRLGGHYRLYNTDVFRLGVGGFWDINAGVLYNERNGNNPATARGYTNLNLSVQASYKLKWFAVRWQLDTPFMGMLFSPKYGQSYYEISLGNTVDIVNFASFHNQRALRSYLTVDIPVNKYTIRVGYLGSWYQTKVHNIQTHHYTNGFVIGFPMEGVKKPREKANNNYWDGY</sequence>
<proteinExistence type="predicted"/>
<dbReference type="RefSeq" id="WP_183306774.1">
    <property type="nucleotide sequence ID" value="NZ_JACIEP010000005.1"/>
</dbReference>